<sequence>MRNGVGGGPAGAATDCAAISGWDATAPGSGAASDGDGSCDGSDARPASGSGGGSPAAPAAAAAATASDAVDATLPYVLMPGAVSALRDLLAGRRVALLWDLDNVDFFAPAHTAPLQLQRIKALIAAAGAEELALCRAYANTDTARRLAAVLPVLERCGLLAVERVAPRPDAADVAMVQDAVEFGATHGSLGAVLCVSQDSDFASPMRYLSERGIITVAISPQTPRRKASPASRLLRRA</sequence>
<organism evidence="3 4">
    <name type="scientific">Gonium pectorale</name>
    <name type="common">Green alga</name>
    <dbReference type="NCBI Taxonomy" id="33097"/>
    <lineage>
        <taxon>Eukaryota</taxon>
        <taxon>Viridiplantae</taxon>
        <taxon>Chlorophyta</taxon>
        <taxon>core chlorophytes</taxon>
        <taxon>Chlorophyceae</taxon>
        <taxon>CS clade</taxon>
        <taxon>Chlamydomonadales</taxon>
        <taxon>Volvocaceae</taxon>
        <taxon>Gonium</taxon>
    </lineage>
</organism>
<feature type="domain" description="NYN" evidence="2">
    <location>
        <begin position="94"/>
        <end position="225"/>
    </location>
</feature>
<keyword evidence="4" id="KW-1185">Reference proteome</keyword>
<comment type="caution">
    <text evidence="3">The sequence shown here is derived from an EMBL/GenBank/DDBJ whole genome shotgun (WGS) entry which is preliminary data.</text>
</comment>
<evidence type="ECO:0000256" key="1">
    <source>
        <dbReference type="SAM" id="MobiDB-lite"/>
    </source>
</evidence>
<dbReference type="Proteomes" id="UP000075714">
    <property type="component" value="Unassembled WGS sequence"/>
</dbReference>
<dbReference type="AlphaFoldDB" id="A0A150GEB2"/>
<dbReference type="OrthoDB" id="548427at2759"/>
<dbReference type="Gene3D" id="3.40.50.1010">
    <property type="entry name" value="5'-nuclease"/>
    <property type="match status" value="1"/>
</dbReference>
<feature type="compositionally biased region" description="Low complexity" evidence="1">
    <location>
        <begin position="26"/>
        <end position="48"/>
    </location>
</feature>
<name>A0A150GEB2_GONPE</name>
<dbReference type="GO" id="GO:0004540">
    <property type="term" value="F:RNA nuclease activity"/>
    <property type="evidence" value="ECO:0007669"/>
    <property type="project" value="InterPro"/>
</dbReference>
<proteinExistence type="predicted"/>
<gene>
    <name evidence="3" type="ORF">GPECTOR_32g528</name>
</gene>
<dbReference type="Pfam" id="PF01936">
    <property type="entry name" value="NYN"/>
    <property type="match status" value="1"/>
</dbReference>
<evidence type="ECO:0000259" key="2">
    <source>
        <dbReference type="Pfam" id="PF01936"/>
    </source>
</evidence>
<protein>
    <recommendedName>
        <fullName evidence="2">NYN domain-containing protein</fullName>
    </recommendedName>
</protein>
<dbReference type="EMBL" id="LSYV01000033">
    <property type="protein sequence ID" value="KXZ47915.1"/>
    <property type="molecule type" value="Genomic_DNA"/>
</dbReference>
<accession>A0A150GEB2</accession>
<reference evidence="4" key="1">
    <citation type="journal article" date="2016" name="Nat. Commun.">
        <title>The Gonium pectorale genome demonstrates co-option of cell cycle regulation during the evolution of multicellularity.</title>
        <authorList>
            <person name="Hanschen E.R."/>
            <person name="Marriage T.N."/>
            <person name="Ferris P.J."/>
            <person name="Hamaji T."/>
            <person name="Toyoda A."/>
            <person name="Fujiyama A."/>
            <person name="Neme R."/>
            <person name="Noguchi H."/>
            <person name="Minakuchi Y."/>
            <person name="Suzuki M."/>
            <person name="Kawai-Toyooka H."/>
            <person name="Smith D.R."/>
            <person name="Sparks H."/>
            <person name="Anderson J."/>
            <person name="Bakaric R."/>
            <person name="Luria V."/>
            <person name="Karger A."/>
            <person name="Kirschner M.W."/>
            <person name="Durand P.M."/>
            <person name="Michod R.E."/>
            <person name="Nozaki H."/>
            <person name="Olson B.J."/>
        </authorList>
    </citation>
    <scope>NUCLEOTIDE SEQUENCE [LARGE SCALE GENOMIC DNA]</scope>
    <source>
        <strain evidence="4">NIES-2863</strain>
    </source>
</reference>
<dbReference type="InterPro" id="IPR021139">
    <property type="entry name" value="NYN"/>
</dbReference>
<evidence type="ECO:0000313" key="3">
    <source>
        <dbReference type="EMBL" id="KXZ47915.1"/>
    </source>
</evidence>
<evidence type="ECO:0000313" key="4">
    <source>
        <dbReference type="Proteomes" id="UP000075714"/>
    </source>
</evidence>
<feature type="region of interest" description="Disordered" evidence="1">
    <location>
        <begin position="26"/>
        <end position="58"/>
    </location>
</feature>